<feature type="compositionally biased region" description="Polar residues" evidence="4">
    <location>
        <begin position="12"/>
        <end position="22"/>
    </location>
</feature>
<evidence type="ECO:0000256" key="2">
    <source>
        <dbReference type="ARBA" id="ARBA00023004"/>
    </source>
</evidence>
<dbReference type="GO" id="GO:0051536">
    <property type="term" value="F:iron-sulfur cluster binding"/>
    <property type="evidence" value="ECO:0007669"/>
    <property type="project" value="UniProtKB-KW"/>
</dbReference>
<dbReference type="PANTHER" id="PTHR43432:SF3">
    <property type="entry name" value="SLR0285 PROTEIN"/>
    <property type="match status" value="1"/>
</dbReference>
<organism evidence="5 6">
    <name type="scientific">Paraburkholderia ultramafica</name>
    <dbReference type="NCBI Taxonomy" id="1544867"/>
    <lineage>
        <taxon>Bacteria</taxon>
        <taxon>Pseudomonadati</taxon>
        <taxon>Pseudomonadota</taxon>
        <taxon>Betaproteobacteria</taxon>
        <taxon>Burkholderiales</taxon>
        <taxon>Burkholderiaceae</taxon>
        <taxon>Paraburkholderia</taxon>
    </lineage>
</organism>
<evidence type="ECO:0008006" key="7">
    <source>
        <dbReference type="Google" id="ProtNLM"/>
    </source>
</evidence>
<feature type="region of interest" description="Disordered" evidence="4">
    <location>
        <begin position="1"/>
        <end position="28"/>
    </location>
</feature>
<dbReference type="InterPro" id="IPR007197">
    <property type="entry name" value="rSAM"/>
</dbReference>
<keyword evidence="1" id="KW-0479">Metal-binding</keyword>
<dbReference type="EMBL" id="CADIKK010000037">
    <property type="protein sequence ID" value="CAB3804032.1"/>
    <property type="molecule type" value="Genomic_DNA"/>
</dbReference>
<evidence type="ECO:0000256" key="1">
    <source>
        <dbReference type="ARBA" id="ARBA00022723"/>
    </source>
</evidence>
<protein>
    <recommendedName>
        <fullName evidence="7">Radical SAM protein</fullName>
    </recommendedName>
</protein>
<evidence type="ECO:0000313" key="5">
    <source>
        <dbReference type="EMBL" id="CAB3804032.1"/>
    </source>
</evidence>
<dbReference type="GO" id="GO:0046872">
    <property type="term" value="F:metal ion binding"/>
    <property type="evidence" value="ECO:0007669"/>
    <property type="project" value="UniProtKB-KW"/>
</dbReference>
<feature type="region of interest" description="Disordered" evidence="4">
    <location>
        <begin position="128"/>
        <end position="202"/>
    </location>
</feature>
<evidence type="ECO:0000313" key="6">
    <source>
        <dbReference type="Proteomes" id="UP000494365"/>
    </source>
</evidence>
<name>A0A6S7BZH0_9BURK</name>
<dbReference type="PANTHER" id="PTHR43432">
    <property type="entry name" value="SLR0285 PROTEIN"/>
    <property type="match status" value="1"/>
</dbReference>
<evidence type="ECO:0000256" key="3">
    <source>
        <dbReference type="ARBA" id="ARBA00023014"/>
    </source>
</evidence>
<accession>A0A6S7BZH0</accession>
<dbReference type="SFLD" id="SFLDS00029">
    <property type="entry name" value="Radical_SAM"/>
    <property type="match status" value="1"/>
</dbReference>
<keyword evidence="2" id="KW-0408">Iron</keyword>
<dbReference type="SFLD" id="SFLDG01084">
    <property type="entry name" value="Uncharacterised_Radical_SAM_Su"/>
    <property type="match status" value="1"/>
</dbReference>
<dbReference type="AlphaFoldDB" id="A0A6S7BZH0"/>
<keyword evidence="6" id="KW-1185">Reference proteome</keyword>
<sequence length="202" mass="22526">MKIQHLQFKGRGTSTNANSRFSEWTRSDDEERHDTDLIQECAPEWKTVTTEEQARSIIARNDSPDVPFDQSINPYRGCEHGCSYCFARPTHAYLGLSPGLDFERMLVAKTNAGVQLRRELNKPGYKPAVIAMGTNTDPSAHRARSQDNEGNPSDPRGVWAPGCNNDQIRPGRPRRRHPGTDGSQRARTGVSVGDHSRNRVGS</sequence>
<gene>
    <name evidence="5" type="ORF">LMG28614_05939</name>
</gene>
<evidence type="ECO:0000256" key="4">
    <source>
        <dbReference type="SAM" id="MobiDB-lite"/>
    </source>
</evidence>
<reference evidence="5 6" key="1">
    <citation type="submission" date="2020-04" db="EMBL/GenBank/DDBJ databases">
        <authorList>
            <person name="De Canck E."/>
        </authorList>
    </citation>
    <scope>NUCLEOTIDE SEQUENCE [LARGE SCALE GENOMIC DNA]</scope>
    <source>
        <strain evidence="5 6">LMG 28614</strain>
    </source>
</reference>
<dbReference type="GO" id="GO:0003824">
    <property type="term" value="F:catalytic activity"/>
    <property type="evidence" value="ECO:0007669"/>
    <property type="project" value="InterPro"/>
</dbReference>
<keyword evidence="3" id="KW-0411">Iron-sulfur</keyword>
<dbReference type="Proteomes" id="UP000494365">
    <property type="component" value="Unassembled WGS sequence"/>
</dbReference>
<dbReference type="InterPro" id="IPR040086">
    <property type="entry name" value="MJ0683-like"/>
</dbReference>
<proteinExistence type="predicted"/>